<dbReference type="AlphaFoldDB" id="D3QZT1"/>
<dbReference type="KEGG" id="clo:HMPREF0868_0086"/>
<sequence length="38" mass="4610">MFHVKQFGMREIKETHCSYRKFEIGRADLYSLKALRYG</sequence>
<accession>D3QZT1</accession>
<dbReference type="EMBL" id="CP001850">
    <property type="protein sequence ID" value="ADC90982.1"/>
    <property type="molecule type" value="Genomic_DNA"/>
</dbReference>
<keyword evidence="2" id="KW-1185">Reference proteome</keyword>
<dbReference type="Proteomes" id="UP000008234">
    <property type="component" value="Chromosome"/>
</dbReference>
<dbReference type="HOGENOM" id="CLU_3329739_0_0_9"/>
<gene>
    <name evidence="1" type="ordered locus">HMPREF0868_0086</name>
</gene>
<proteinExistence type="predicted"/>
<reference evidence="2" key="1">
    <citation type="submission" date="2009-12" db="EMBL/GenBank/DDBJ databases">
        <title>Sequence of Clostridiales genomosp. BVAB3 str. UPII9-5.</title>
        <authorList>
            <person name="Madupu R."/>
            <person name="Durkin A.S."/>
            <person name="Torralba M."/>
            <person name="Methe B."/>
            <person name="Sutton G.G."/>
            <person name="Strausberg R.L."/>
            <person name="Nelson K.E."/>
        </authorList>
    </citation>
    <scope>NUCLEOTIDE SEQUENCE [LARGE SCALE GENOMIC DNA]</scope>
    <source>
        <strain evidence="2">UPII9-5</strain>
    </source>
</reference>
<protein>
    <submittedName>
        <fullName evidence="1">Uncharacterized protein</fullName>
    </submittedName>
</protein>
<organism evidence="1 2">
    <name type="scientific">Mageeibacillus indolicus (strain UPII9-5)</name>
    <name type="common">Clostridiales genomosp. BVAB3 (strain UPII9-5)</name>
    <dbReference type="NCBI Taxonomy" id="699246"/>
    <lineage>
        <taxon>Bacteria</taxon>
        <taxon>Bacillati</taxon>
        <taxon>Bacillota</taxon>
        <taxon>Clostridia</taxon>
        <taxon>Eubacteriales</taxon>
        <taxon>Oscillospiraceae</taxon>
        <taxon>Mageeibacillus</taxon>
    </lineage>
</organism>
<evidence type="ECO:0000313" key="1">
    <source>
        <dbReference type="EMBL" id="ADC90982.1"/>
    </source>
</evidence>
<evidence type="ECO:0000313" key="2">
    <source>
        <dbReference type="Proteomes" id="UP000008234"/>
    </source>
</evidence>
<dbReference type="STRING" id="699246.HMPREF0868_0086"/>
<name>D3QZT1_MAGIU</name>